<dbReference type="EMBL" id="FRAV01000009">
    <property type="protein sequence ID" value="SHK89569.1"/>
    <property type="molecule type" value="Genomic_DNA"/>
</dbReference>
<evidence type="ECO:0000313" key="1">
    <source>
        <dbReference type="EMBL" id="SHK89569.1"/>
    </source>
</evidence>
<dbReference type="AlphaFoldDB" id="A0A1M6W7H5"/>
<dbReference type="STRING" id="1302687.SAMN05444267_100917"/>
<organism evidence="1 2">
    <name type="scientific">Chryseobacterium polytrichastri</name>
    <dbReference type="NCBI Taxonomy" id="1302687"/>
    <lineage>
        <taxon>Bacteria</taxon>
        <taxon>Pseudomonadati</taxon>
        <taxon>Bacteroidota</taxon>
        <taxon>Flavobacteriia</taxon>
        <taxon>Flavobacteriales</taxon>
        <taxon>Weeksellaceae</taxon>
        <taxon>Chryseobacterium group</taxon>
        <taxon>Chryseobacterium</taxon>
    </lineage>
</organism>
<evidence type="ECO:0000313" key="2">
    <source>
        <dbReference type="Proteomes" id="UP000184364"/>
    </source>
</evidence>
<dbReference type="RefSeq" id="WP_073292293.1">
    <property type="nucleotide sequence ID" value="NZ_FRAV01000009.1"/>
</dbReference>
<keyword evidence="2" id="KW-1185">Reference proteome</keyword>
<dbReference type="OrthoDB" id="8708205at2"/>
<gene>
    <name evidence="1" type="ORF">SAMN05444267_100917</name>
</gene>
<sequence>MKELICPYSWDCGKIFSPQELSAFDYNFVQSAVEKKMTFMIIHCPNCSREFKFDTVQWKADEFGYSNPNTVVKKNDKTIKQLTAILNKAKIEIPLPYFEYLISDKFEPQISIFPDEENFSLFTLNELCEKTNIDGKSYLTINQLKGFTAPLLEMVDDSSQKNQEIQYKELADCLAIGFENTRILLIDHRDQNSLWIFHPDGGDIERTAVTLESIVNRMDL</sequence>
<dbReference type="Proteomes" id="UP000184364">
    <property type="component" value="Unassembled WGS sequence"/>
</dbReference>
<name>A0A1M6W7H5_9FLAO</name>
<reference evidence="2" key="1">
    <citation type="submission" date="2016-11" db="EMBL/GenBank/DDBJ databases">
        <authorList>
            <person name="Varghese N."/>
            <person name="Submissions S."/>
        </authorList>
    </citation>
    <scope>NUCLEOTIDE SEQUENCE [LARGE SCALE GENOMIC DNA]</scope>
    <source>
        <strain evidence="2">DSM 26899</strain>
    </source>
</reference>
<accession>A0A1M6W7H5</accession>
<protein>
    <submittedName>
        <fullName evidence="1">Uncharacterized protein</fullName>
    </submittedName>
</protein>
<proteinExistence type="predicted"/>